<protein>
    <recommendedName>
        <fullName evidence="2">SWIM-type domain-containing protein</fullName>
    </recommendedName>
</protein>
<dbReference type="PROSITE" id="PS50966">
    <property type="entry name" value="ZF_SWIM"/>
    <property type="match status" value="1"/>
</dbReference>
<evidence type="ECO:0000259" key="2">
    <source>
        <dbReference type="PROSITE" id="PS50966"/>
    </source>
</evidence>
<dbReference type="VEuPathDB" id="GiardiaDB:SS50377_24684"/>
<feature type="domain" description="SWIM-type" evidence="2">
    <location>
        <begin position="50"/>
        <end position="90"/>
    </location>
</feature>
<reference evidence="4" key="2">
    <citation type="submission" date="2020-12" db="EMBL/GenBank/DDBJ databases">
        <title>New Spironucleus salmonicida genome in near-complete chromosomes.</title>
        <authorList>
            <person name="Xu F."/>
            <person name="Kurt Z."/>
            <person name="Jimenez-Gonzalez A."/>
            <person name="Astvaldsson A."/>
            <person name="Andersson J.O."/>
            <person name="Svard S.G."/>
        </authorList>
    </citation>
    <scope>NUCLEOTIDE SEQUENCE</scope>
    <source>
        <strain evidence="4">ATCC 50377</strain>
    </source>
</reference>
<dbReference type="EMBL" id="KI546115">
    <property type="protein sequence ID" value="EST44492.1"/>
    <property type="molecule type" value="Genomic_DNA"/>
</dbReference>
<dbReference type="InterPro" id="IPR007527">
    <property type="entry name" value="Znf_SWIM"/>
</dbReference>
<reference evidence="3 4" key="1">
    <citation type="journal article" date="2014" name="PLoS Genet.">
        <title>The Genome of Spironucleus salmonicida Highlights a Fish Pathogen Adapted to Fluctuating Environments.</title>
        <authorList>
            <person name="Xu F."/>
            <person name="Jerlstrom-Hultqvist J."/>
            <person name="Einarsson E."/>
            <person name="Astvaldsson A."/>
            <person name="Svard S.G."/>
            <person name="Andersson J.O."/>
        </authorList>
    </citation>
    <scope>NUCLEOTIDE SEQUENCE</scope>
    <source>
        <strain evidence="4">ATCC 50377</strain>
    </source>
</reference>
<dbReference type="GO" id="GO:0000724">
    <property type="term" value="P:double-strand break repair via homologous recombination"/>
    <property type="evidence" value="ECO:0007669"/>
    <property type="project" value="TreeGrafter"/>
</dbReference>
<dbReference type="EMBL" id="AUWU02000005">
    <property type="protein sequence ID" value="KAH0572573.1"/>
    <property type="molecule type" value="Genomic_DNA"/>
</dbReference>
<evidence type="ECO:0000256" key="1">
    <source>
        <dbReference type="PROSITE-ProRule" id="PRU00325"/>
    </source>
</evidence>
<dbReference type="Pfam" id="PF04434">
    <property type="entry name" value="SWIM"/>
    <property type="match status" value="1"/>
</dbReference>
<evidence type="ECO:0000313" key="5">
    <source>
        <dbReference type="Proteomes" id="UP000018208"/>
    </source>
</evidence>
<keyword evidence="1" id="KW-0863">Zinc-finger</keyword>
<dbReference type="Proteomes" id="UP000018208">
    <property type="component" value="Unassembled WGS sequence"/>
</dbReference>
<accession>V6LIV4</accession>
<name>V6LIV4_9EUKA</name>
<evidence type="ECO:0000313" key="3">
    <source>
        <dbReference type="EMBL" id="EST44492.1"/>
    </source>
</evidence>
<keyword evidence="1" id="KW-0862">Zinc</keyword>
<evidence type="ECO:0000313" key="4">
    <source>
        <dbReference type="EMBL" id="KAH0572573.1"/>
    </source>
</evidence>
<sequence length="117" mass="13476">MNEAILSSLEPTDETLLVLSMHFGQKFKQAIEIVDLKQVQQVVNTQAEIFIIHSHLVSQQFCNCFVFQKLIINGEKQICQHILAVHIAKTFQIFGEKISYDINQLLCIVDQDIEFIQ</sequence>
<gene>
    <name evidence="3" type="ORF">SS50377_15490</name>
    <name evidence="4" type="ORF">SS50377_24684</name>
</gene>
<dbReference type="AlphaFoldDB" id="V6LIV4"/>
<proteinExistence type="predicted"/>
<keyword evidence="1" id="KW-0479">Metal-binding</keyword>
<dbReference type="PANTHER" id="PTHR28498">
    <property type="entry name" value="ZINC FINGER SWIM DOMAIN-CONTAINING PROTEIN 7"/>
    <property type="match status" value="1"/>
</dbReference>
<dbReference type="GO" id="GO:0008270">
    <property type="term" value="F:zinc ion binding"/>
    <property type="evidence" value="ECO:0007669"/>
    <property type="project" value="UniProtKB-KW"/>
</dbReference>
<organism evidence="3">
    <name type="scientific">Spironucleus salmonicida</name>
    <dbReference type="NCBI Taxonomy" id="348837"/>
    <lineage>
        <taxon>Eukaryota</taxon>
        <taxon>Metamonada</taxon>
        <taxon>Diplomonadida</taxon>
        <taxon>Hexamitidae</taxon>
        <taxon>Hexamitinae</taxon>
        <taxon>Spironucleus</taxon>
    </lineage>
</organism>
<keyword evidence="5" id="KW-1185">Reference proteome</keyword>
<dbReference type="PANTHER" id="PTHR28498:SF1">
    <property type="entry name" value="ZINC FINGER SWIM DOMAIN-CONTAINING PROTEIN 7"/>
    <property type="match status" value="1"/>
</dbReference>